<name>A0A6J8BHJ8_MYTCO</name>
<evidence type="ECO:0000259" key="3">
    <source>
        <dbReference type="PROSITE" id="PS50119"/>
    </source>
</evidence>
<dbReference type="Pfam" id="PF00643">
    <property type="entry name" value="zf-B_box"/>
    <property type="match status" value="1"/>
</dbReference>
<keyword evidence="1" id="KW-0479">Metal-binding</keyword>
<dbReference type="Proteomes" id="UP000507470">
    <property type="component" value="Unassembled WGS sequence"/>
</dbReference>
<dbReference type="CDD" id="cd19756">
    <property type="entry name" value="Bbox2"/>
    <property type="match status" value="1"/>
</dbReference>
<dbReference type="Gene3D" id="3.30.160.60">
    <property type="entry name" value="Classic Zinc Finger"/>
    <property type="match status" value="1"/>
</dbReference>
<evidence type="ECO:0000256" key="2">
    <source>
        <dbReference type="SAM" id="Coils"/>
    </source>
</evidence>
<keyword evidence="1" id="KW-0863">Zinc-finger</keyword>
<dbReference type="EMBL" id="CACVKT020003360">
    <property type="protein sequence ID" value="CAC5383395.1"/>
    <property type="molecule type" value="Genomic_DNA"/>
</dbReference>
<dbReference type="PROSITE" id="PS50119">
    <property type="entry name" value="ZF_BBOX"/>
    <property type="match status" value="1"/>
</dbReference>
<dbReference type="OrthoDB" id="10315429at2759"/>
<dbReference type="AlphaFoldDB" id="A0A6J8BHJ8"/>
<evidence type="ECO:0000256" key="1">
    <source>
        <dbReference type="PROSITE-ProRule" id="PRU00024"/>
    </source>
</evidence>
<keyword evidence="1" id="KW-0862">Zinc</keyword>
<feature type="domain" description="B box-type" evidence="3">
    <location>
        <begin position="8"/>
        <end position="49"/>
    </location>
</feature>
<evidence type="ECO:0000313" key="4">
    <source>
        <dbReference type="EMBL" id="CAC5383395.1"/>
    </source>
</evidence>
<dbReference type="SUPFAM" id="SSF57845">
    <property type="entry name" value="B-box zinc-binding domain"/>
    <property type="match status" value="1"/>
</dbReference>
<gene>
    <name evidence="4" type="ORF">MCOR_19148</name>
</gene>
<feature type="coiled-coil region" evidence="2">
    <location>
        <begin position="57"/>
        <end position="123"/>
    </location>
</feature>
<dbReference type="InterPro" id="IPR000315">
    <property type="entry name" value="Znf_B-box"/>
</dbReference>
<dbReference type="GO" id="GO:0008270">
    <property type="term" value="F:zinc ion binding"/>
    <property type="evidence" value="ECO:0007669"/>
    <property type="project" value="UniProtKB-KW"/>
</dbReference>
<dbReference type="GO" id="GO:0061630">
    <property type="term" value="F:ubiquitin protein ligase activity"/>
    <property type="evidence" value="ECO:0007669"/>
    <property type="project" value="TreeGrafter"/>
</dbReference>
<organism evidence="4 5">
    <name type="scientific">Mytilus coruscus</name>
    <name type="common">Sea mussel</name>
    <dbReference type="NCBI Taxonomy" id="42192"/>
    <lineage>
        <taxon>Eukaryota</taxon>
        <taxon>Metazoa</taxon>
        <taxon>Spiralia</taxon>
        <taxon>Lophotrochozoa</taxon>
        <taxon>Mollusca</taxon>
        <taxon>Bivalvia</taxon>
        <taxon>Autobranchia</taxon>
        <taxon>Pteriomorphia</taxon>
        <taxon>Mytilida</taxon>
        <taxon>Mytiloidea</taxon>
        <taxon>Mytilidae</taxon>
        <taxon>Mytilinae</taxon>
        <taxon>Mytilus</taxon>
    </lineage>
</organism>
<keyword evidence="2" id="KW-0175">Coiled coil</keyword>
<dbReference type="InterPro" id="IPR047153">
    <property type="entry name" value="TRIM45/56/19-like"/>
</dbReference>
<evidence type="ECO:0000313" key="5">
    <source>
        <dbReference type="Proteomes" id="UP000507470"/>
    </source>
</evidence>
<proteinExistence type="predicted"/>
<protein>
    <submittedName>
        <fullName evidence="4">TRIM66</fullName>
    </submittedName>
</protein>
<dbReference type="GO" id="GO:0005654">
    <property type="term" value="C:nucleoplasm"/>
    <property type="evidence" value="ECO:0007669"/>
    <property type="project" value="TreeGrafter"/>
</dbReference>
<accession>A0A6J8BHJ8</accession>
<reference evidence="4 5" key="1">
    <citation type="submission" date="2020-06" db="EMBL/GenBank/DDBJ databases">
        <authorList>
            <person name="Li R."/>
            <person name="Bekaert M."/>
        </authorList>
    </citation>
    <scope>NUCLEOTIDE SEQUENCE [LARGE SCALE GENOMIC DNA]</scope>
    <source>
        <strain evidence="5">wild</strain>
    </source>
</reference>
<dbReference type="PANTHER" id="PTHR25462">
    <property type="entry name" value="BONUS, ISOFORM C-RELATED"/>
    <property type="match status" value="1"/>
</dbReference>
<sequence>MYALEMDFTNIKCQDHTGQNCCLFCESCDQLVCPLCISKTHNGHGLIEISEGYEIKLDRLKQAKVKIQSNLQKLNKHSVMIEDQLRYDIDLYRDNKKNVQAQNIALKKAVDQLTEKMDKKVEELYTGEKKSHERAQTKANELKKKSEDQMSMLEDIITAKDAAKIFTGGEKFAQSLIEKVQIPFLISKGELLFYPGKITEEVFGKIGLRKDCVDIERLITRTKVK</sequence>
<dbReference type="PANTHER" id="PTHR25462:SF305">
    <property type="entry name" value="RING-TYPE DOMAIN-CONTAINING PROTEIN"/>
    <property type="match status" value="1"/>
</dbReference>
<keyword evidence="5" id="KW-1185">Reference proteome</keyword>